<feature type="transmembrane region" description="Helical" evidence="1">
    <location>
        <begin position="16"/>
        <end position="37"/>
    </location>
</feature>
<protein>
    <submittedName>
        <fullName evidence="2">Uncharacterized protein</fullName>
    </submittedName>
</protein>
<organism evidence="2 3">
    <name type="scientific">Natronocella acetinitrilica</name>
    <dbReference type="NCBI Taxonomy" id="414046"/>
    <lineage>
        <taxon>Bacteria</taxon>
        <taxon>Pseudomonadati</taxon>
        <taxon>Pseudomonadota</taxon>
        <taxon>Gammaproteobacteria</taxon>
        <taxon>Chromatiales</taxon>
        <taxon>Ectothiorhodospiraceae</taxon>
        <taxon>Natronocella</taxon>
    </lineage>
</organism>
<keyword evidence="1" id="KW-0812">Transmembrane</keyword>
<proteinExistence type="predicted"/>
<feature type="transmembrane region" description="Helical" evidence="1">
    <location>
        <begin position="43"/>
        <end position="62"/>
    </location>
</feature>
<sequence>MSRILLVAEGTFHRPLVNTLAVVAGTSVTLLIGLAIIRSGLPTVITLPMIVALLLAAAYINARYGGPREFRLEKRPDDEALRLVGRFDNGELGSGAPGLLREARLERDTLRLLVERDGQRMEYHLTPPGFGTQGMQALERVIDALGNLSPDELARRYNDAADGIKVYKAKDLLLLRFTQKPGYAMLLWLIAAATMLVWVMIGAMIGTGV</sequence>
<keyword evidence="3" id="KW-1185">Reference proteome</keyword>
<evidence type="ECO:0000313" key="2">
    <source>
        <dbReference type="EMBL" id="MCP1675262.1"/>
    </source>
</evidence>
<evidence type="ECO:0000256" key="1">
    <source>
        <dbReference type="SAM" id="Phobius"/>
    </source>
</evidence>
<comment type="caution">
    <text evidence="2">The sequence shown here is derived from an EMBL/GenBank/DDBJ whole genome shotgun (WGS) entry which is preliminary data.</text>
</comment>
<reference evidence="2" key="1">
    <citation type="submission" date="2022-03" db="EMBL/GenBank/DDBJ databases">
        <title>Genomic Encyclopedia of Type Strains, Phase III (KMG-III): the genomes of soil and plant-associated and newly described type strains.</title>
        <authorList>
            <person name="Whitman W."/>
        </authorList>
    </citation>
    <scope>NUCLEOTIDE SEQUENCE</scope>
    <source>
        <strain evidence="2">ANL 6-2</strain>
    </source>
</reference>
<dbReference type="AlphaFoldDB" id="A0AAE3KGI0"/>
<name>A0AAE3KGI0_9GAMM</name>
<dbReference type="RefSeq" id="WP_253478437.1">
    <property type="nucleotide sequence ID" value="NZ_JALJXV010000005.1"/>
</dbReference>
<accession>A0AAE3KGI0</accession>
<keyword evidence="1" id="KW-1133">Transmembrane helix</keyword>
<feature type="transmembrane region" description="Helical" evidence="1">
    <location>
        <begin position="183"/>
        <end position="205"/>
    </location>
</feature>
<dbReference type="EMBL" id="JALJXV010000005">
    <property type="protein sequence ID" value="MCP1675262.1"/>
    <property type="molecule type" value="Genomic_DNA"/>
</dbReference>
<keyword evidence="1" id="KW-0472">Membrane</keyword>
<gene>
    <name evidence="2" type="ORF">J2T57_002410</name>
</gene>
<evidence type="ECO:0000313" key="3">
    <source>
        <dbReference type="Proteomes" id="UP001205843"/>
    </source>
</evidence>
<dbReference type="Proteomes" id="UP001205843">
    <property type="component" value="Unassembled WGS sequence"/>
</dbReference>